<evidence type="ECO:0000256" key="1">
    <source>
        <dbReference type="ARBA" id="ARBA00005336"/>
    </source>
</evidence>
<evidence type="ECO:0000259" key="7">
    <source>
        <dbReference type="Pfam" id="PF18559"/>
    </source>
</evidence>
<protein>
    <submittedName>
        <fullName evidence="8">Beta-glucosidase</fullName>
    </submittedName>
</protein>
<dbReference type="InterPro" id="IPR002772">
    <property type="entry name" value="Glyco_hydro_3_C"/>
</dbReference>
<dbReference type="InterPro" id="IPR001764">
    <property type="entry name" value="Glyco_hydro_3_N"/>
</dbReference>
<dbReference type="PANTHER" id="PTHR30620">
    <property type="entry name" value="PERIPLASMIC BETA-GLUCOSIDASE-RELATED"/>
    <property type="match status" value="1"/>
</dbReference>
<dbReference type="InterPro" id="IPR017853">
    <property type="entry name" value="GH"/>
</dbReference>
<dbReference type="Gene3D" id="3.40.50.1700">
    <property type="entry name" value="Glycoside hydrolase family 3 C-terminal domain"/>
    <property type="match status" value="1"/>
</dbReference>
<dbReference type="Proteomes" id="UP000295680">
    <property type="component" value="Unassembled WGS sequence"/>
</dbReference>
<dbReference type="PROSITE" id="PS00775">
    <property type="entry name" value="GLYCOSYL_HYDROL_F3"/>
    <property type="match status" value="1"/>
</dbReference>
<sequence>MNLRAMSKGAVVALLGALSLTGASASAHPGTASRQPVIGQPDFDHGCAEIEHRLPTLADWPQVRSKVVKTPWDEWRIRQMVAHMTLPEKIGQMTQPEISAITPDQVKQYNIGSVLNGGGSWPGGDKHATPRDWLTLADAYWTASTQSSTGIPAIWGIDAVHGNNNVFDATVFPHNIGLGAAHDPCLIRDIGRATATQVRATGQDWAFGPTVAVPQDDRWGRTYEGYSEDPRITRAYGYEAVHGLQDSNVFRLRDDGVIATAKHFIGDGGTTGGKDQGVNAYAEADMINLHGQGYYGALAAGAQAVMISFNSWTNPDLGITEGKVTGSRKVVTDILKQKIGFDGLVVSDWNAIGQVTGCTNASCPQAINAGVDMVMVPNEWQAFIANTVAQVQSGQIAVSRIDDAVTRILRVKLRAGVLDGEKPSDRVHAGQADALQAKQVARKAVRESQVLLKNTNKVLPLSPKSKVLVVGKSADSMSDQTGGWTLTWQGTGNTNTDFPHGTTVLTGLKQALGDANVTYSANGDGVDPAKFDAVIAVIGETPYAEGVGDIGKRSLEAAKLYPGDFTVLDKVHGKGAPVVTVYLSGRLLYTNKEINRSDAFVAGFLPGTEGEGVADMLVRGRDWHDFTGKLSYSWPRAACQTPLNAGMPGYDPLFPLGYGLTSRQTGNVGPLDETSPASCTPGGGGTATDDLELFNRADIAPWKTYIGSPQNWGGTEIGPTGTAAHTNITVAPTDVNVQGDGRKTTWTGSGPGQVYVQNPNGGTDLSGYLNAQSALEFDVIVNQPNAARTVISTHCTYPCQGETVATKLLQNLPVGQKTTVKIPIQCFVDKGLDITAVNTPFLVYTEGAFTASFANIRWVPKGANDPDAQKCSDLVDQ</sequence>
<dbReference type="InterPro" id="IPR041443">
    <property type="entry name" value="Exop_C"/>
</dbReference>
<dbReference type="InterPro" id="IPR036881">
    <property type="entry name" value="Glyco_hydro_3_C_sf"/>
</dbReference>
<feature type="chain" id="PRO_5038948608" evidence="4">
    <location>
        <begin position="28"/>
        <end position="877"/>
    </location>
</feature>
<evidence type="ECO:0000313" key="9">
    <source>
        <dbReference type="Proteomes" id="UP000295680"/>
    </source>
</evidence>
<dbReference type="PANTHER" id="PTHR30620:SF77">
    <property type="entry name" value="LYSOSOMAL BETA GLUCOSIDASE-LIKE"/>
    <property type="match status" value="1"/>
</dbReference>
<comment type="caution">
    <text evidence="8">The sequence shown here is derived from an EMBL/GenBank/DDBJ whole genome shotgun (WGS) entry which is preliminary data.</text>
</comment>
<dbReference type="Pfam" id="PF01915">
    <property type="entry name" value="Glyco_hydro_3_C"/>
    <property type="match status" value="1"/>
</dbReference>
<dbReference type="InterPro" id="IPR019800">
    <property type="entry name" value="Glyco_hydro_3_AS"/>
</dbReference>
<dbReference type="Gene3D" id="2.60.120.430">
    <property type="entry name" value="Galactose-binding lectin"/>
    <property type="match status" value="1"/>
</dbReference>
<evidence type="ECO:0000256" key="3">
    <source>
        <dbReference type="RuleBase" id="RU361161"/>
    </source>
</evidence>
<dbReference type="EMBL" id="SLWS01000008">
    <property type="protein sequence ID" value="TCO55103.1"/>
    <property type="molecule type" value="Genomic_DNA"/>
</dbReference>
<feature type="domain" description="Glycoside hydrolase family 3 N-terminal" evidence="5">
    <location>
        <begin position="85"/>
        <end position="411"/>
    </location>
</feature>
<dbReference type="OrthoDB" id="9803863at2"/>
<evidence type="ECO:0000259" key="6">
    <source>
        <dbReference type="Pfam" id="PF01915"/>
    </source>
</evidence>
<dbReference type="Pfam" id="PF00933">
    <property type="entry name" value="Glyco_hydro_3"/>
    <property type="match status" value="1"/>
</dbReference>
<dbReference type="AlphaFoldDB" id="A0A4R2J7K2"/>
<dbReference type="PRINTS" id="PR00133">
    <property type="entry name" value="GLHYDRLASE3"/>
</dbReference>
<dbReference type="InterPro" id="IPR036962">
    <property type="entry name" value="Glyco_hydro_3_N_sf"/>
</dbReference>
<feature type="signal peptide" evidence="4">
    <location>
        <begin position="1"/>
        <end position="27"/>
    </location>
</feature>
<accession>A0A4R2J7K2</accession>
<proteinExistence type="inferred from homology"/>
<dbReference type="SUPFAM" id="SSF52279">
    <property type="entry name" value="Beta-D-glucan exohydrolase, C-terminal domain"/>
    <property type="match status" value="1"/>
</dbReference>
<keyword evidence="4" id="KW-0732">Signal</keyword>
<dbReference type="SUPFAM" id="SSF49785">
    <property type="entry name" value="Galactose-binding domain-like"/>
    <property type="match status" value="1"/>
</dbReference>
<keyword evidence="2 3" id="KW-0378">Hydrolase</keyword>
<dbReference type="InterPro" id="IPR008979">
    <property type="entry name" value="Galactose-bd-like_sf"/>
</dbReference>
<dbReference type="Pfam" id="PF18559">
    <property type="entry name" value="Exop_C"/>
    <property type="match status" value="1"/>
</dbReference>
<dbReference type="Gene3D" id="3.20.20.300">
    <property type="entry name" value="Glycoside hydrolase, family 3, N-terminal domain"/>
    <property type="match status" value="1"/>
</dbReference>
<feature type="domain" description="ExoP galactose-binding-like" evidence="7">
    <location>
        <begin position="700"/>
        <end position="858"/>
    </location>
</feature>
<organism evidence="8 9">
    <name type="scientific">Actinocrispum wychmicini</name>
    <dbReference type="NCBI Taxonomy" id="1213861"/>
    <lineage>
        <taxon>Bacteria</taxon>
        <taxon>Bacillati</taxon>
        <taxon>Actinomycetota</taxon>
        <taxon>Actinomycetes</taxon>
        <taxon>Pseudonocardiales</taxon>
        <taxon>Pseudonocardiaceae</taxon>
        <taxon>Actinocrispum</taxon>
    </lineage>
</organism>
<comment type="similarity">
    <text evidence="1 3">Belongs to the glycosyl hydrolase 3 family.</text>
</comment>
<evidence type="ECO:0000313" key="8">
    <source>
        <dbReference type="EMBL" id="TCO55103.1"/>
    </source>
</evidence>
<dbReference type="GO" id="GO:0009251">
    <property type="term" value="P:glucan catabolic process"/>
    <property type="evidence" value="ECO:0007669"/>
    <property type="project" value="TreeGrafter"/>
</dbReference>
<dbReference type="RefSeq" id="WP_132122862.1">
    <property type="nucleotide sequence ID" value="NZ_SLWS01000008.1"/>
</dbReference>
<evidence type="ECO:0000256" key="4">
    <source>
        <dbReference type="SAM" id="SignalP"/>
    </source>
</evidence>
<dbReference type="SUPFAM" id="SSF51445">
    <property type="entry name" value="(Trans)glycosidases"/>
    <property type="match status" value="1"/>
</dbReference>
<name>A0A4R2J7K2_9PSEU</name>
<dbReference type="GO" id="GO:0008422">
    <property type="term" value="F:beta-glucosidase activity"/>
    <property type="evidence" value="ECO:0007669"/>
    <property type="project" value="TreeGrafter"/>
</dbReference>
<keyword evidence="3" id="KW-0326">Glycosidase</keyword>
<reference evidence="8 9" key="1">
    <citation type="submission" date="2019-03" db="EMBL/GenBank/DDBJ databases">
        <title>Genomic Encyclopedia of Type Strains, Phase IV (KMG-IV): sequencing the most valuable type-strain genomes for metagenomic binning, comparative biology and taxonomic classification.</title>
        <authorList>
            <person name="Goeker M."/>
        </authorList>
    </citation>
    <scope>NUCLEOTIDE SEQUENCE [LARGE SCALE GENOMIC DNA]</scope>
    <source>
        <strain evidence="8 9">DSM 45934</strain>
    </source>
</reference>
<gene>
    <name evidence="8" type="ORF">EV192_108391</name>
</gene>
<evidence type="ECO:0000256" key="2">
    <source>
        <dbReference type="ARBA" id="ARBA00022801"/>
    </source>
</evidence>
<feature type="domain" description="Glycoside hydrolase family 3 C-terminal" evidence="6">
    <location>
        <begin position="450"/>
        <end position="661"/>
    </location>
</feature>
<dbReference type="InterPro" id="IPR051915">
    <property type="entry name" value="Cellulose_Degrad_GH3"/>
</dbReference>
<evidence type="ECO:0000259" key="5">
    <source>
        <dbReference type="Pfam" id="PF00933"/>
    </source>
</evidence>
<keyword evidence="9" id="KW-1185">Reference proteome</keyword>